<dbReference type="InterPro" id="IPR002734">
    <property type="entry name" value="RibDG_C"/>
</dbReference>
<dbReference type="Pfam" id="PF00583">
    <property type="entry name" value="Acetyltransf_1"/>
    <property type="match status" value="1"/>
</dbReference>
<dbReference type="Pfam" id="PF01872">
    <property type="entry name" value="RibD_C"/>
    <property type="match status" value="1"/>
</dbReference>
<dbReference type="InterPro" id="IPR000182">
    <property type="entry name" value="GNAT_dom"/>
</dbReference>
<evidence type="ECO:0000259" key="1">
    <source>
        <dbReference type="PROSITE" id="PS51186"/>
    </source>
</evidence>
<name>A0ABP3UBN4_9CLOT</name>
<proteinExistence type="predicted"/>
<dbReference type="PROSITE" id="PS51186">
    <property type="entry name" value="GNAT"/>
    <property type="match status" value="1"/>
</dbReference>
<keyword evidence="3" id="KW-1185">Reference proteome</keyword>
<accession>A0ABP3UBN4</accession>
<dbReference type="InterPro" id="IPR024072">
    <property type="entry name" value="DHFR-like_dom_sf"/>
</dbReference>
<evidence type="ECO:0000313" key="2">
    <source>
        <dbReference type="EMBL" id="GAA0729423.1"/>
    </source>
</evidence>
<dbReference type="EMBL" id="BAAACF010000006">
    <property type="protein sequence ID" value="GAA0729423.1"/>
    <property type="molecule type" value="Genomic_DNA"/>
</dbReference>
<dbReference type="PANTHER" id="PTHR38011:SF11">
    <property type="entry name" value="2,5-DIAMINO-6-RIBOSYLAMINO-4(3H)-PYRIMIDINONE 5'-PHOSPHATE REDUCTASE"/>
    <property type="match status" value="1"/>
</dbReference>
<dbReference type="SUPFAM" id="SSF55729">
    <property type="entry name" value="Acyl-CoA N-acyltransferases (Nat)"/>
    <property type="match status" value="1"/>
</dbReference>
<evidence type="ECO:0000313" key="3">
    <source>
        <dbReference type="Proteomes" id="UP001500339"/>
    </source>
</evidence>
<dbReference type="Proteomes" id="UP001500339">
    <property type="component" value="Unassembled WGS sequence"/>
</dbReference>
<organism evidence="2 3">
    <name type="scientific">Clostridium malenominatum</name>
    <dbReference type="NCBI Taxonomy" id="1539"/>
    <lineage>
        <taxon>Bacteria</taxon>
        <taxon>Bacillati</taxon>
        <taxon>Bacillota</taxon>
        <taxon>Clostridia</taxon>
        <taxon>Eubacteriales</taxon>
        <taxon>Clostridiaceae</taxon>
        <taxon>Clostridium</taxon>
    </lineage>
</organism>
<dbReference type="Gene3D" id="3.40.630.30">
    <property type="match status" value="1"/>
</dbReference>
<dbReference type="SUPFAM" id="SSF53597">
    <property type="entry name" value="Dihydrofolate reductase-like"/>
    <property type="match status" value="1"/>
</dbReference>
<reference evidence="3" key="1">
    <citation type="journal article" date="2019" name="Int. J. Syst. Evol. Microbiol.">
        <title>The Global Catalogue of Microorganisms (GCM) 10K type strain sequencing project: providing services to taxonomists for standard genome sequencing and annotation.</title>
        <authorList>
            <consortium name="The Broad Institute Genomics Platform"/>
            <consortium name="The Broad Institute Genome Sequencing Center for Infectious Disease"/>
            <person name="Wu L."/>
            <person name="Ma J."/>
        </authorList>
    </citation>
    <scope>NUCLEOTIDE SEQUENCE [LARGE SCALE GENOMIC DNA]</scope>
    <source>
        <strain evidence="3">JCM 1405</strain>
    </source>
</reference>
<protein>
    <recommendedName>
        <fullName evidence="1">N-acetyltransferase domain-containing protein</fullName>
    </recommendedName>
</protein>
<dbReference type="RefSeq" id="WP_343770872.1">
    <property type="nucleotide sequence ID" value="NZ_BAAACF010000006.1"/>
</dbReference>
<gene>
    <name evidence="2" type="ORF">GCM10008905_29370</name>
</gene>
<dbReference type="InterPro" id="IPR050765">
    <property type="entry name" value="Riboflavin_Biosynth_HTPR"/>
</dbReference>
<dbReference type="CDD" id="cd04301">
    <property type="entry name" value="NAT_SF"/>
    <property type="match status" value="1"/>
</dbReference>
<dbReference type="InterPro" id="IPR016181">
    <property type="entry name" value="Acyl_CoA_acyltransferase"/>
</dbReference>
<sequence>MNIYFKNITEENLKECIDLKISKEQEKYLPHTNVASIAESKFYPQWVTLGIYKDDKMIGFAMYGVDDEEADCICLIRFMIDEQYQGKGYGKRALEFLLNRIKEESKPSKIYLSFHPDSIVAKKLYLSFGFTQFITGFESEDEVFYEINYKYMCKKRKVILYIAQSIDGYIAREDNDISWLSIVERPNEDYGYENFIKTVDTVIMGRITYEKVLSFGIEFPYKGMKCYVLSKTLKGNDQNVEFYNGNINDLIKRLKCEEGKNIFIDGGAEVVKEFRSENLIDEYVISILPVLLGKGIRLFKETDNENQVKLVESKTFDSGLVQLKYERVE</sequence>
<feature type="domain" description="N-acetyltransferase" evidence="1">
    <location>
        <begin position="3"/>
        <end position="157"/>
    </location>
</feature>
<comment type="caution">
    <text evidence="2">The sequence shown here is derived from an EMBL/GenBank/DDBJ whole genome shotgun (WGS) entry which is preliminary data.</text>
</comment>
<dbReference type="PANTHER" id="PTHR38011">
    <property type="entry name" value="DIHYDROFOLATE REDUCTASE FAMILY PROTEIN (AFU_ORTHOLOGUE AFUA_8G06820)"/>
    <property type="match status" value="1"/>
</dbReference>
<dbReference type="Gene3D" id="3.40.430.10">
    <property type="entry name" value="Dihydrofolate Reductase, subunit A"/>
    <property type="match status" value="1"/>
</dbReference>